<dbReference type="RefSeq" id="WP_083052585.1">
    <property type="nucleotide sequence ID" value="NZ_CAXXQO010000002.1"/>
</dbReference>
<dbReference type="EMBL" id="MWQY01000023">
    <property type="protein sequence ID" value="ORC31885.1"/>
    <property type="molecule type" value="Genomic_DNA"/>
</dbReference>
<dbReference type="PANTHER" id="PTHR42997">
    <property type="entry name" value="HIT FAMILY HYDROLASE"/>
    <property type="match status" value="1"/>
</dbReference>
<dbReference type="InterPro" id="IPR036265">
    <property type="entry name" value="HIT-like_sf"/>
</dbReference>
<dbReference type="PANTHER" id="PTHR42997:SF1">
    <property type="entry name" value="AP-4-A PHOSPHORYLASE"/>
    <property type="match status" value="1"/>
</dbReference>
<dbReference type="OrthoDB" id="9784774at2"/>
<proteinExistence type="predicted"/>
<evidence type="ECO:0000259" key="2">
    <source>
        <dbReference type="PROSITE" id="PS51084"/>
    </source>
</evidence>
<dbReference type="PROSITE" id="PS51084">
    <property type="entry name" value="HIT_2"/>
    <property type="match status" value="1"/>
</dbReference>
<name>A0A1Y1RU87_9SPIO</name>
<gene>
    <name evidence="3" type="ORF">B4O97_16615</name>
</gene>
<evidence type="ECO:0000313" key="4">
    <source>
        <dbReference type="Proteomes" id="UP000192343"/>
    </source>
</evidence>
<sequence>MDYFLNFAKGDYVHGKRPDGCILCKLTRGDTDVSNLIVFCTARFGVSVNLYPFNPGHLLIFSLRHTEDLRTLSDEEQTELWQLRNYLLDMLDSVYQPHAYNVGVNMGLAAGASISHLHEHIIPRYPNEIGIPELMGGKRVLVEDPRKTCERLKSYYEDLPFSIRST</sequence>
<organism evidence="3 4">
    <name type="scientific">Marispirochaeta aestuarii</name>
    <dbReference type="NCBI Taxonomy" id="1963862"/>
    <lineage>
        <taxon>Bacteria</taxon>
        <taxon>Pseudomonadati</taxon>
        <taxon>Spirochaetota</taxon>
        <taxon>Spirochaetia</taxon>
        <taxon>Spirochaetales</taxon>
        <taxon>Spirochaetaceae</taxon>
        <taxon>Marispirochaeta</taxon>
    </lineage>
</organism>
<reference evidence="3 4" key="1">
    <citation type="submission" date="2017-03" db="EMBL/GenBank/DDBJ databases">
        <title>Draft Genome sequence of Marispirochaeta sp. strain JC444.</title>
        <authorList>
            <person name="Shivani Y."/>
            <person name="Subhash Y."/>
            <person name="Sasikala C."/>
            <person name="Ramana C."/>
        </authorList>
    </citation>
    <scope>NUCLEOTIDE SEQUENCE [LARGE SCALE GENOMIC DNA]</scope>
    <source>
        <strain evidence="3 4">JC444</strain>
    </source>
</reference>
<keyword evidence="4" id="KW-1185">Reference proteome</keyword>
<dbReference type="InterPro" id="IPR011146">
    <property type="entry name" value="HIT-like"/>
</dbReference>
<evidence type="ECO:0000256" key="1">
    <source>
        <dbReference type="PROSITE-ProRule" id="PRU00464"/>
    </source>
</evidence>
<dbReference type="Pfam" id="PF01230">
    <property type="entry name" value="HIT"/>
    <property type="match status" value="1"/>
</dbReference>
<dbReference type="AlphaFoldDB" id="A0A1Y1RU87"/>
<protein>
    <submittedName>
        <fullName evidence="3">Histidine triad (HIT) protein</fullName>
    </submittedName>
</protein>
<dbReference type="Proteomes" id="UP000192343">
    <property type="component" value="Unassembled WGS sequence"/>
</dbReference>
<dbReference type="STRING" id="1963862.B4O97_16615"/>
<dbReference type="SUPFAM" id="SSF54197">
    <property type="entry name" value="HIT-like"/>
    <property type="match status" value="1"/>
</dbReference>
<dbReference type="Gene3D" id="3.30.428.10">
    <property type="entry name" value="HIT-like"/>
    <property type="match status" value="1"/>
</dbReference>
<dbReference type="InterPro" id="IPR052908">
    <property type="entry name" value="AP-4-A_phosphorylase"/>
</dbReference>
<evidence type="ECO:0000313" key="3">
    <source>
        <dbReference type="EMBL" id="ORC31885.1"/>
    </source>
</evidence>
<feature type="domain" description="HIT" evidence="2">
    <location>
        <begin position="22"/>
        <end position="131"/>
    </location>
</feature>
<accession>A0A1Y1RU87</accession>
<dbReference type="GO" id="GO:0003824">
    <property type="term" value="F:catalytic activity"/>
    <property type="evidence" value="ECO:0007669"/>
    <property type="project" value="InterPro"/>
</dbReference>
<comment type="caution">
    <text evidence="3">The sequence shown here is derived from an EMBL/GenBank/DDBJ whole genome shotgun (WGS) entry which is preliminary data.</text>
</comment>
<feature type="short sequence motif" description="Histidine triad motif" evidence="1">
    <location>
        <begin position="116"/>
        <end position="120"/>
    </location>
</feature>